<keyword evidence="1" id="KW-1133">Transmembrane helix</keyword>
<dbReference type="EMBL" id="PISE01000003">
    <property type="protein sequence ID" value="PKG25457.1"/>
    <property type="molecule type" value="Genomic_DNA"/>
</dbReference>
<name>A0A2N0Z7H6_9BACI</name>
<keyword evidence="1" id="KW-0472">Membrane</keyword>
<organism evidence="3 4">
    <name type="scientific">Niallia nealsonii</name>
    <dbReference type="NCBI Taxonomy" id="115979"/>
    <lineage>
        <taxon>Bacteria</taxon>
        <taxon>Bacillati</taxon>
        <taxon>Bacillota</taxon>
        <taxon>Bacilli</taxon>
        <taxon>Bacillales</taxon>
        <taxon>Bacillaceae</taxon>
        <taxon>Niallia</taxon>
    </lineage>
</organism>
<gene>
    <name evidence="3" type="ORF">CWS01_01025</name>
</gene>
<dbReference type="AlphaFoldDB" id="A0A2N0Z7H6"/>
<feature type="transmembrane region" description="Helical" evidence="1">
    <location>
        <begin position="65"/>
        <end position="84"/>
    </location>
</feature>
<dbReference type="PANTHER" id="PTHR14969">
    <property type="entry name" value="SPHINGOSINE-1-PHOSPHATE PHOSPHOHYDROLASE"/>
    <property type="match status" value="1"/>
</dbReference>
<proteinExistence type="predicted"/>
<dbReference type="InterPro" id="IPR036938">
    <property type="entry name" value="PAP2/HPO_sf"/>
</dbReference>
<dbReference type="Pfam" id="PF01569">
    <property type="entry name" value="PAP2"/>
    <property type="match status" value="1"/>
</dbReference>
<sequence>MEELTRLKNSKVIVAGVVTAFILSIYLIIVLEREGSFAIDSVLTDFIQGIFPHSSYSFFEFLSNFGDKIGIGIVAIIFIIWLAWKKRDFLGIAAFVIAVGLGNEFNKIIKEAIARPRPTFNHFVDESSMSFPSGHAMVGLILYMFIAHFLAKEAKSSAGKGIIAICALFFVLLIGISRIVLGFHYPTDIIGGYLIGSIWLFLWISLYERFKNRTKERNK</sequence>
<feature type="transmembrane region" description="Helical" evidence="1">
    <location>
        <begin position="89"/>
        <end position="109"/>
    </location>
</feature>
<dbReference type="Gene3D" id="1.20.144.10">
    <property type="entry name" value="Phosphatidic acid phosphatase type 2/haloperoxidase"/>
    <property type="match status" value="2"/>
</dbReference>
<comment type="caution">
    <text evidence="3">The sequence shown here is derived from an EMBL/GenBank/DDBJ whole genome shotgun (WGS) entry which is preliminary data.</text>
</comment>
<accession>A0A2N0Z7H6</accession>
<dbReference type="SMART" id="SM00014">
    <property type="entry name" value="acidPPc"/>
    <property type="match status" value="1"/>
</dbReference>
<evidence type="ECO:0000259" key="2">
    <source>
        <dbReference type="SMART" id="SM00014"/>
    </source>
</evidence>
<dbReference type="PANTHER" id="PTHR14969:SF13">
    <property type="entry name" value="AT30094P"/>
    <property type="match status" value="1"/>
</dbReference>
<protein>
    <recommendedName>
        <fullName evidence="2">Phosphatidic acid phosphatase type 2/haloperoxidase domain-containing protein</fullName>
    </recommendedName>
</protein>
<evidence type="ECO:0000313" key="3">
    <source>
        <dbReference type="EMBL" id="PKG25457.1"/>
    </source>
</evidence>
<keyword evidence="4" id="KW-1185">Reference proteome</keyword>
<dbReference type="CDD" id="cd03392">
    <property type="entry name" value="PAP2_like_2"/>
    <property type="match status" value="1"/>
</dbReference>
<reference evidence="3 4" key="1">
    <citation type="journal article" date="2003" name="Int. J. Syst. Evol. Microbiol.">
        <title>Bacillus nealsonii sp. nov., isolated from a spacecraft-assembly facility, whose spores are gamma-radiation resistant.</title>
        <authorList>
            <person name="Venkateswaran K."/>
            <person name="Kempf M."/>
            <person name="Chen F."/>
            <person name="Satomi M."/>
            <person name="Nicholson W."/>
            <person name="Kern R."/>
        </authorList>
    </citation>
    <scope>NUCLEOTIDE SEQUENCE [LARGE SCALE GENOMIC DNA]</scope>
    <source>
        <strain evidence="3 4">FO-92</strain>
    </source>
</reference>
<evidence type="ECO:0000313" key="4">
    <source>
        <dbReference type="Proteomes" id="UP000233375"/>
    </source>
</evidence>
<feature type="domain" description="Phosphatidic acid phosphatase type 2/haloperoxidase" evidence="2">
    <location>
        <begin position="90"/>
        <end position="204"/>
    </location>
</feature>
<feature type="transmembrane region" description="Helical" evidence="1">
    <location>
        <begin position="189"/>
        <end position="207"/>
    </location>
</feature>
<feature type="transmembrane region" description="Helical" evidence="1">
    <location>
        <begin position="162"/>
        <end position="183"/>
    </location>
</feature>
<feature type="transmembrane region" description="Helical" evidence="1">
    <location>
        <begin position="12"/>
        <end position="31"/>
    </location>
</feature>
<keyword evidence="1" id="KW-0812">Transmembrane</keyword>
<feature type="transmembrane region" description="Helical" evidence="1">
    <location>
        <begin position="129"/>
        <end position="150"/>
    </location>
</feature>
<dbReference type="Proteomes" id="UP000233375">
    <property type="component" value="Unassembled WGS sequence"/>
</dbReference>
<dbReference type="SUPFAM" id="SSF48317">
    <property type="entry name" value="Acid phosphatase/Vanadium-dependent haloperoxidase"/>
    <property type="match status" value="1"/>
</dbReference>
<evidence type="ECO:0000256" key="1">
    <source>
        <dbReference type="SAM" id="Phobius"/>
    </source>
</evidence>
<dbReference type="InterPro" id="IPR000326">
    <property type="entry name" value="PAP2/HPO"/>
</dbReference>